<dbReference type="CDD" id="cd00303">
    <property type="entry name" value="retropepsin_like"/>
    <property type="match status" value="1"/>
</dbReference>
<evidence type="ECO:0000313" key="4">
    <source>
        <dbReference type="Proteomes" id="UP001358586"/>
    </source>
</evidence>
<dbReference type="Proteomes" id="UP001358586">
    <property type="component" value="Chromosome 11"/>
</dbReference>
<dbReference type="Gene3D" id="2.40.70.10">
    <property type="entry name" value="Acid Proteases"/>
    <property type="match status" value="1"/>
</dbReference>
<keyword evidence="4" id="KW-1185">Reference proteome</keyword>
<evidence type="ECO:0000313" key="3">
    <source>
        <dbReference type="EMBL" id="KAK5786312.1"/>
    </source>
</evidence>
<evidence type="ECO:0000256" key="1">
    <source>
        <dbReference type="SAM" id="MobiDB-lite"/>
    </source>
</evidence>
<dbReference type="Gene3D" id="3.10.10.10">
    <property type="entry name" value="HIV Type 1 Reverse Transcriptase, subunit A, domain 1"/>
    <property type="match status" value="1"/>
</dbReference>
<evidence type="ECO:0000259" key="2">
    <source>
        <dbReference type="Pfam" id="PF00078"/>
    </source>
</evidence>
<dbReference type="InterPro" id="IPR043502">
    <property type="entry name" value="DNA/RNA_pol_sf"/>
</dbReference>
<dbReference type="CDD" id="cd01647">
    <property type="entry name" value="RT_LTR"/>
    <property type="match status" value="1"/>
</dbReference>
<protein>
    <recommendedName>
        <fullName evidence="2">Reverse transcriptase domain-containing protein</fullName>
    </recommendedName>
</protein>
<dbReference type="EMBL" id="JARKNE010000011">
    <property type="protein sequence ID" value="KAK5786312.1"/>
    <property type="molecule type" value="Genomic_DNA"/>
</dbReference>
<feature type="domain" description="Reverse transcriptase" evidence="2">
    <location>
        <begin position="598"/>
        <end position="754"/>
    </location>
</feature>
<organism evidence="3 4">
    <name type="scientific">Gossypium arboreum</name>
    <name type="common">Tree cotton</name>
    <name type="synonym">Gossypium nanking</name>
    <dbReference type="NCBI Taxonomy" id="29729"/>
    <lineage>
        <taxon>Eukaryota</taxon>
        <taxon>Viridiplantae</taxon>
        <taxon>Streptophyta</taxon>
        <taxon>Embryophyta</taxon>
        <taxon>Tracheophyta</taxon>
        <taxon>Spermatophyta</taxon>
        <taxon>Magnoliopsida</taxon>
        <taxon>eudicotyledons</taxon>
        <taxon>Gunneridae</taxon>
        <taxon>Pentapetalae</taxon>
        <taxon>rosids</taxon>
        <taxon>malvids</taxon>
        <taxon>Malvales</taxon>
        <taxon>Malvaceae</taxon>
        <taxon>Malvoideae</taxon>
        <taxon>Gossypium</taxon>
    </lineage>
</organism>
<dbReference type="PANTHER" id="PTHR33067:SF35">
    <property type="entry name" value="ASPARTIC PEPTIDASE DDI1-TYPE DOMAIN-CONTAINING PROTEIN"/>
    <property type="match status" value="1"/>
</dbReference>
<dbReference type="Pfam" id="PF00078">
    <property type="entry name" value="RVT_1"/>
    <property type="match status" value="1"/>
</dbReference>
<dbReference type="Pfam" id="PF13650">
    <property type="entry name" value="Asp_protease_2"/>
    <property type="match status" value="1"/>
</dbReference>
<dbReference type="InterPro" id="IPR043128">
    <property type="entry name" value="Rev_trsase/Diguanyl_cyclase"/>
</dbReference>
<dbReference type="InterPro" id="IPR021109">
    <property type="entry name" value="Peptidase_aspartic_dom_sf"/>
</dbReference>
<dbReference type="Gene3D" id="3.30.70.270">
    <property type="match status" value="2"/>
</dbReference>
<accession>A0ABR0N915</accession>
<dbReference type="PANTHER" id="PTHR33067">
    <property type="entry name" value="RNA-DIRECTED DNA POLYMERASE-RELATED"/>
    <property type="match status" value="1"/>
</dbReference>
<feature type="compositionally biased region" description="Basic and acidic residues" evidence="1">
    <location>
        <begin position="138"/>
        <end position="166"/>
    </location>
</feature>
<gene>
    <name evidence="3" type="ORF">PVK06_040948</name>
</gene>
<dbReference type="InterPro" id="IPR000477">
    <property type="entry name" value="RT_dom"/>
</dbReference>
<dbReference type="SUPFAM" id="SSF56672">
    <property type="entry name" value="DNA/RNA polymerases"/>
    <property type="match status" value="1"/>
</dbReference>
<name>A0ABR0N915_GOSAR</name>
<sequence>MVENQDNQLPPVIAVNQNPAPRTMYDYAKPSLTGTESIVRPAVATNAFELKPNTIQMIQQFVQFDGLQDEDPNTHLANFLELCDTFKINGVSDDGICLRLFPFSLRNKAKYLPSNTKSKEHVKVVTLRSGKVLVESEKKLTQESVTSERREEKHENSDNPVPKEYKPPVSYPVKLKKDRIDAQFDKFLELFKQLHSNLPFVEAISQMPTYAKFLKELLTNKMKFEDLSIVKLNEECSAILQNKLPTKLKDPGSFTIPCLIGSLNVEKALADLGASINLMPYKMFKQLGLGEPKPTRMSIQLADRSVKYPRGIIEDIPVKVDKFIFPVDFVVLDMDEDVEVPLILGRPFLATARAVIDVGDYKLVLRVGDEEIIFKIYDAMRFSREQDDSCYFIDSIDHTTQDSFQEIVQKDTTELYLAQEEETNDEPNEHSSRQVEYEGIKINNKLKQKPSIKEPSKLKLKQLPNHLEYTFLGNNSTLPVIIASNLQPKEKEELIQVLKEHKKAIAWKIFDIKGISPSFCTHKILMEDEYKLCVQAQRRLNPNMKEVVKPELIKLLDAEIIYPISDSSWVSPVQVVPKKGGMTVVTNEKNELIPTRTVTGWRVCIDYRKLNDATRKYHFPLPFIDQMLEILSGHMYYCFLDGLYGYFQIPIAPEAQEKTTFTCPYGTFAYRRMPFGLCNVPATFQHCMMAIFDELVEDIMEVFMDDFSVFSNSFHLCLKNLKRVLIRCEKTNLVLNWEKCHFMVHEGIVLGHKISSKGIEVDKSKIETIEKLPSPSSVKAIRSFLGHVGFYRRFIKDFSKIAKPLTKF</sequence>
<proteinExistence type="predicted"/>
<feature type="region of interest" description="Disordered" evidence="1">
    <location>
        <begin position="138"/>
        <end position="168"/>
    </location>
</feature>
<reference evidence="3 4" key="1">
    <citation type="submission" date="2023-03" db="EMBL/GenBank/DDBJ databases">
        <title>WGS of Gossypium arboreum.</title>
        <authorList>
            <person name="Yu D."/>
        </authorList>
    </citation>
    <scope>NUCLEOTIDE SEQUENCE [LARGE SCALE GENOMIC DNA]</scope>
    <source>
        <tissue evidence="3">Leaf</tissue>
    </source>
</reference>
<comment type="caution">
    <text evidence="3">The sequence shown here is derived from an EMBL/GenBank/DDBJ whole genome shotgun (WGS) entry which is preliminary data.</text>
</comment>